<dbReference type="OrthoDB" id="5215911at2759"/>
<evidence type="ECO:0000256" key="5">
    <source>
        <dbReference type="SAM" id="Phobius"/>
    </source>
</evidence>
<dbReference type="VEuPathDB" id="FungiDB:EMCG_00039"/>
<dbReference type="GO" id="GO:0022857">
    <property type="term" value="F:transmembrane transporter activity"/>
    <property type="evidence" value="ECO:0007669"/>
    <property type="project" value="TreeGrafter"/>
</dbReference>
<feature type="transmembrane region" description="Helical" evidence="5">
    <location>
        <begin position="69"/>
        <end position="93"/>
    </location>
</feature>
<evidence type="ECO:0000313" key="7">
    <source>
        <dbReference type="Proteomes" id="UP000034164"/>
    </source>
</evidence>
<evidence type="ECO:0000256" key="1">
    <source>
        <dbReference type="ARBA" id="ARBA00004141"/>
    </source>
</evidence>
<dbReference type="EMBL" id="LCZI01000001">
    <property type="protein sequence ID" value="KKZ68868.1"/>
    <property type="molecule type" value="Genomic_DNA"/>
</dbReference>
<accession>A0A0G2IE60</accession>
<protein>
    <submittedName>
        <fullName evidence="6">Uncharacterized protein</fullName>
    </submittedName>
</protein>
<evidence type="ECO:0000256" key="2">
    <source>
        <dbReference type="ARBA" id="ARBA00022692"/>
    </source>
</evidence>
<comment type="caution">
    <text evidence="6">The sequence shown here is derived from an EMBL/GenBank/DDBJ whole genome shotgun (WGS) entry which is preliminary data.</text>
</comment>
<dbReference type="PANTHER" id="PTHR23501">
    <property type="entry name" value="MAJOR FACILITATOR SUPERFAMILY"/>
    <property type="match status" value="1"/>
</dbReference>
<dbReference type="PANTHER" id="PTHR23501:SF153">
    <property type="entry name" value="AFLATOXIN EFFLUX PUMP, PUTATIVE-RELATED"/>
    <property type="match status" value="1"/>
</dbReference>
<proteinExistence type="predicted"/>
<dbReference type="Proteomes" id="UP000034164">
    <property type="component" value="Unassembled WGS sequence"/>
</dbReference>
<keyword evidence="2 5" id="KW-0812">Transmembrane</keyword>
<sequence>MLSNSDDLLIARGHISAIPVYLLRDILTKDSVLTAGTRYKHYPSSSTSSRIGFKTITEVSAAESGIRTIPLMVVSVIGLMVGAILATIGAGLISTWQINLPKAIWIGYQVINGTGLGLVYQVPNLAIQTVLPKKDAPPGFTMALFDSLLLSSVFISIGENVQVNQLVIRLSKLTDSPVNASIIYASDAATLLNQLPED</sequence>
<evidence type="ECO:0000256" key="3">
    <source>
        <dbReference type="ARBA" id="ARBA00022989"/>
    </source>
</evidence>
<keyword evidence="4 5" id="KW-0472">Membrane</keyword>
<reference evidence="7" key="1">
    <citation type="journal article" date="2015" name="PLoS Genet.">
        <title>The dynamic genome and transcriptome of the human fungal pathogen Blastomyces and close relative Emmonsia.</title>
        <authorList>
            <person name="Munoz J.F."/>
            <person name="Gauthier G.M."/>
            <person name="Desjardins C.A."/>
            <person name="Gallo J.E."/>
            <person name="Holder J."/>
            <person name="Sullivan T.D."/>
            <person name="Marty A.J."/>
            <person name="Carmen J.C."/>
            <person name="Chen Z."/>
            <person name="Ding L."/>
            <person name="Gujja S."/>
            <person name="Magrini V."/>
            <person name="Misas E."/>
            <person name="Mitreva M."/>
            <person name="Priest M."/>
            <person name="Saif S."/>
            <person name="Whiston E.A."/>
            <person name="Young S."/>
            <person name="Zeng Q."/>
            <person name="Goldman W.E."/>
            <person name="Mardis E.R."/>
            <person name="Taylor J.W."/>
            <person name="McEwen J.G."/>
            <person name="Clay O.K."/>
            <person name="Klein B.S."/>
            <person name="Cuomo C.A."/>
        </authorList>
    </citation>
    <scope>NUCLEOTIDE SEQUENCE [LARGE SCALE GENOMIC DNA]</scope>
    <source>
        <strain evidence="7">UAMH 3008</strain>
    </source>
</reference>
<evidence type="ECO:0000313" key="6">
    <source>
        <dbReference type="EMBL" id="KKZ68868.1"/>
    </source>
</evidence>
<gene>
    <name evidence="6" type="ORF">EMCG_00039</name>
</gene>
<evidence type="ECO:0000256" key="4">
    <source>
        <dbReference type="ARBA" id="ARBA00023136"/>
    </source>
</evidence>
<dbReference type="GO" id="GO:0005886">
    <property type="term" value="C:plasma membrane"/>
    <property type="evidence" value="ECO:0007669"/>
    <property type="project" value="TreeGrafter"/>
</dbReference>
<keyword evidence="3 5" id="KW-1133">Transmembrane helix</keyword>
<name>A0A0G2IE60_9EURO</name>
<organism evidence="6 7">
    <name type="scientific">[Emmonsia] crescens</name>
    <dbReference type="NCBI Taxonomy" id="73230"/>
    <lineage>
        <taxon>Eukaryota</taxon>
        <taxon>Fungi</taxon>
        <taxon>Dikarya</taxon>
        <taxon>Ascomycota</taxon>
        <taxon>Pezizomycotina</taxon>
        <taxon>Eurotiomycetes</taxon>
        <taxon>Eurotiomycetidae</taxon>
        <taxon>Onygenales</taxon>
        <taxon>Ajellomycetaceae</taxon>
        <taxon>Emergomyces</taxon>
    </lineage>
</organism>
<dbReference type="AlphaFoldDB" id="A0A0G2IE60"/>
<comment type="subcellular location">
    <subcellularLocation>
        <location evidence="1">Membrane</location>
        <topology evidence="1">Multi-pass membrane protein</topology>
    </subcellularLocation>
</comment>